<feature type="transmembrane region" description="Helical" evidence="2">
    <location>
        <begin position="54"/>
        <end position="78"/>
    </location>
</feature>
<keyword evidence="2" id="KW-1133">Transmembrane helix</keyword>
<dbReference type="EMBL" id="MCGT01000011">
    <property type="protein sequence ID" value="ORX55671.1"/>
    <property type="molecule type" value="Genomic_DNA"/>
</dbReference>
<dbReference type="PANTHER" id="PTHR35895:SF1">
    <property type="entry name" value="LIPID-BINDING SERUM GLYCOPROTEIN C-TERMINAL DOMAIN-CONTAINING PROTEIN"/>
    <property type="match status" value="1"/>
</dbReference>
<dbReference type="InterPro" id="IPR046368">
    <property type="entry name" value="Tag1"/>
</dbReference>
<dbReference type="PANTHER" id="PTHR35895">
    <property type="entry name" value="CHROMOSOME 16, WHOLE GENOME SHOTGUN SEQUENCE"/>
    <property type="match status" value="1"/>
</dbReference>
<keyword evidence="2" id="KW-0472">Membrane</keyword>
<gene>
    <name evidence="3" type="ORF">DM01DRAFT_1335066</name>
</gene>
<accession>A0A1X2GK49</accession>
<sequence length="1644" mass="172751">MATQHHDGELLAVNAQDEYYHNARERSIDDDMMEEYSEKPPPPAKKPFYKNKKIMIPCLVISAILIVVIVCLMVFVFFPMICQSLVNQANISVNNAVIQFTQPAAGGNAKRDTINIQNQFYMDMSSALSNTGPFSASIVFENPVPVSYNDTLLGTINLPPTNIGGGHGNLDASTVFNINDTKFFAEFSKDMLALDTFYWHLSTKATVTALGRSATVNMDKHIAIPGMGGFKNVKIQTFDLPSNGPNNTGIVVKLGTLMNSPSPIAIQLGTIKLQIGYQGVNLGVVSGQSVTLQSGDNPINLQGVIQPLTNPSDLQKVGDMFSKYVSGNVAQTTAVGVSCAPDGQNTIQWLSDAFTSLTLNVGLQNQGGPLKIIHGVSMGYLDLAFNAQNAYAPSINAPNVVADWSLPFGFTLDIYQVTQNITMNTTQGGNFSQLVVPWVPSQSNQQAGKLQFAINQGTLQTLPGKNDAFNQYTYDLTASNNYTFGVNGIASTMTSTPIGNLTLSGVTFTVDTSLHGLQFLNSTPTTIGTVDMTGGTQAGLLLNIGVGMGNPSDFSMSVGDVVFNMFAGSSQVGTAALNNLTLQRGANSVVAVATFDPNSSQDGKNMLTSFVEGKNSTTSIAGFSGSTQIASLVEAFQAINIQTTLPGLNTTLVQSANLVVLADSPQTSIVNVAVNLNNPFTAGLAISKIVSSATYKGMPVGNINVDLSGNPFVANGHSVTPSQALPMTMNLEPAALALLMRDLAVDAHLDTQPLDALLGMGGFHVSGQQDVQPSAQLFNTFNISQFVIDAAKALKADLNLDSTLKVGEYQTDLAFVQNTVQVNADWTITRLIPIVGQPIVQAIVNGAVLGFDTLVLSNPTETNAAVQMKGSITKAGPMNAQISFPGPLSVRFQGKEIGTATMPTINSLADQGAQFDVPSNFVITDGQGMQNFAAYMINNPSFEWEIYSPSVSVTALGFTFTNISMDKIVTIKGCNGFKDDVKITSFNLPANDPAGGITLTTGTSVTNPSQVGFNLQSVNFVAYYQNTEIGPLGASPGNFAPAATSNLNMTGRMIPQTSQSGLDAVTTVFENYLNAKDTPLTVKGDSASGPAGQVSWLTNAFKTLTIDNVILPGPAQKPTLIPSITMGNMQLDFSKDNWAPLTSSSLVQAQLKNPFGFPLGVSQLSMEVDAKAAGQNMAHLSIPTEKATTSNTGVVTTAFTGVPFKVSNQDLFSLFMTTMTKSANGSFELAGTSNALTQTAIGNLQLNGITFDVTTNMAGFNNFGGQTQILSLVIAGGTSEYVLVNTKVAFNNPSQITIQNLGDISFTAQAQGQTIGQVFIKGVTIVPGNNTFDAAFHLAGAKQVVGQVFSDYLTNAQVPLSILGTEASTTVAPLKQAFSTVNLATVMSGIQANLITNIEMIVSLESLMNKQAGVKVSLRNTFETPYILTQAQAVVYFNSATGRIQIGHVDSIPAPCTVPTAGQTTCTQWTSAVDASVADLFQLLLSPNKVVDVQQNITTLVGGPSGYESSFYYYQDNTPVTITIQLGAMKIPLNSKISSNSTNDPVAGMLTALSSILGGGSPTPTSASVSASASASASATTTASVSQSASETPTVAPTPSPSKADPSGSGSGSTTTTTTGGGLWPFKREFSRPTEAPQPLTILA</sequence>
<dbReference type="Pfam" id="PF12505">
    <property type="entry name" value="DUF3712"/>
    <property type="match status" value="4"/>
</dbReference>
<dbReference type="STRING" id="101127.A0A1X2GK49"/>
<name>A0A1X2GK49_9FUNG</name>
<dbReference type="InterPro" id="IPR022185">
    <property type="entry name" value="DUF3712"/>
</dbReference>
<evidence type="ECO:0000256" key="2">
    <source>
        <dbReference type="SAM" id="Phobius"/>
    </source>
</evidence>
<evidence type="ECO:0000313" key="3">
    <source>
        <dbReference type="EMBL" id="ORX55671.1"/>
    </source>
</evidence>
<protein>
    <submittedName>
        <fullName evidence="3">Uncharacterized protein</fullName>
    </submittedName>
</protein>
<feature type="region of interest" description="Disordered" evidence="1">
    <location>
        <begin position="1582"/>
        <end position="1644"/>
    </location>
</feature>
<keyword evidence="4" id="KW-1185">Reference proteome</keyword>
<organism evidence="3 4">
    <name type="scientific">Hesseltinella vesiculosa</name>
    <dbReference type="NCBI Taxonomy" id="101127"/>
    <lineage>
        <taxon>Eukaryota</taxon>
        <taxon>Fungi</taxon>
        <taxon>Fungi incertae sedis</taxon>
        <taxon>Mucoromycota</taxon>
        <taxon>Mucoromycotina</taxon>
        <taxon>Mucoromycetes</taxon>
        <taxon>Mucorales</taxon>
        <taxon>Cunninghamellaceae</taxon>
        <taxon>Hesseltinella</taxon>
    </lineage>
</organism>
<evidence type="ECO:0000313" key="4">
    <source>
        <dbReference type="Proteomes" id="UP000242146"/>
    </source>
</evidence>
<dbReference type="GO" id="GO:0000329">
    <property type="term" value="C:fungal-type vacuole membrane"/>
    <property type="evidence" value="ECO:0007669"/>
    <property type="project" value="InterPro"/>
</dbReference>
<evidence type="ECO:0000256" key="1">
    <source>
        <dbReference type="SAM" id="MobiDB-lite"/>
    </source>
</evidence>
<comment type="caution">
    <text evidence="3">The sequence shown here is derived from an EMBL/GenBank/DDBJ whole genome shotgun (WGS) entry which is preliminary data.</text>
</comment>
<dbReference type="Proteomes" id="UP000242146">
    <property type="component" value="Unassembled WGS sequence"/>
</dbReference>
<reference evidence="3 4" key="1">
    <citation type="submission" date="2016-07" db="EMBL/GenBank/DDBJ databases">
        <title>Pervasive Adenine N6-methylation of Active Genes in Fungi.</title>
        <authorList>
            <consortium name="DOE Joint Genome Institute"/>
            <person name="Mondo S.J."/>
            <person name="Dannebaum R.O."/>
            <person name="Kuo R.C."/>
            <person name="Labutti K."/>
            <person name="Haridas S."/>
            <person name="Kuo A."/>
            <person name="Salamov A."/>
            <person name="Ahrendt S.R."/>
            <person name="Lipzen A."/>
            <person name="Sullivan W."/>
            <person name="Andreopoulos W.B."/>
            <person name="Clum A."/>
            <person name="Lindquist E."/>
            <person name="Daum C."/>
            <person name="Ramamoorthy G.K."/>
            <person name="Gryganskyi A."/>
            <person name="Culley D."/>
            <person name="Magnuson J.K."/>
            <person name="James T.Y."/>
            <person name="O'Malley M.A."/>
            <person name="Stajich J.E."/>
            <person name="Spatafora J.W."/>
            <person name="Visel A."/>
            <person name="Grigoriev I.V."/>
        </authorList>
    </citation>
    <scope>NUCLEOTIDE SEQUENCE [LARGE SCALE GENOMIC DNA]</scope>
    <source>
        <strain evidence="3 4">NRRL 3301</strain>
    </source>
</reference>
<dbReference type="OrthoDB" id="10039566at2759"/>
<keyword evidence="2" id="KW-0812">Transmembrane</keyword>
<proteinExistence type="predicted"/>